<evidence type="ECO:0000256" key="5">
    <source>
        <dbReference type="ARBA" id="ARBA00023242"/>
    </source>
</evidence>
<dbReference type="PANTHER" id="PTHR12626">
    <property type="entry name" value="PROGRAMMED CELL DEATH 4"/>
    <property type="match status" value="1"/>
</dbReference>
<keyword evidence="5" id="KW-0539">Nucleus</keyword>
<dbReference type="SUPFAM" id="SSF48371">
    <property type="entry name" value="ARM repeat"/>
    <property type="match status" value="2"/>
</dbReference>
<dbReference type="InterPro" id="IPR039778">
    <property type="entry name" value="PDCD4"/>
</dbReference>
<sequence length="213" mass="23591">MDSYILDVPSAHTYVISFLARAVVDEVLPPSFLSDPLVRSIGGAVIEDAMRLLSREHYGVRLERVWGPGDGRPVADLKVAMDQLLKEFLLSNELDEAKACVKELNSPHFHHELVKRGVKIAVDGSDTDISAMSALFKFLHDTDVLSSTQVRKGMDRCYSLLPDFSLDCPAAPNKLRSILDNAKRDEIIDGNYQPPDPPKKKTEIVTQVATAPH</sequence>
<evidence type="ECO:0000256" key="4">
    <source>
        <dbReference type="ARBA" id="ARBA00022737"/>
    </source>
</evidence>
<organism evidence="8 9">
    <name type="scientific">Triparma retinervis</name>
    <dbReference type="NCBI Taxonomy" id="2557542"/>
    <lineage>
        <taxon>Eukaryota</taxon>
        <taxon>Sar</taxon>
        <taxon>Stramenopiles</taxon>
        <taxon>Ochrophyta</taxon>
        <taxon>Bolidophyceae</taxon>
        <taxon>Parmales</taxon>
        <taxon>Triparmaceae</taxon>
        <taxon>Triparma</taxon>
    </lineage>
</organism>
<name>A0A9W7DPH0_9STRA</name>
<evidence type="ECO:0000313" key="8">
    <source>
        <dbReference type="EMBL" id="GMH50523.1"/>
    </source>
</evidence>
<keyword evidence="4" id="KW-0677">Repeat</keyword>
<dbReference type="OrthoDB" id="201242at2759"/>
<keyword evidence="9" id="KW-1185">Reference proteome</keyword>
<dbReference type="InterPro" id="IPR016024">
    <property type="entry name" value="ARM-type_fold"/>
</dbReference>
<reference evidence="8" key="1">
    <citation type="submission" date="2022-07" db="EMBL/GenBank/DDBJ databases">
        <title>Genome analysis of Parmales, a sister group of diatoms, reveals the evolutionary specialization of diatoms from phago-mixotrophs to photoautotrophs.</title>
        <authorList>
            <person name="Ban H."/>
            <person name="Sato S."/>
            <person name="Yoshikawa S."/>
            <person name="Kazumasa Y."/>
            <person name="Nakamura Y."/>
            <person name="Ichinomiya M."/>
            <person name="Saitoh K."/>
            <person name="Sato N."/>
            <person name="Blanc-Mathieu R."/>
            <person name="Endo H."/>
            <person name="Kuwata A."/>
            <person name="Ogata H."/>
        </authorList>
    </citation>
    <scope>NUCLEOTIDE SEQUENCE</scope>
</reference>
<protein>
    <recommendedName>
        <fullName evidence="7">MI domain-containing protein</fullName>
    </recommendedName>
</protein>
<evidence type="ECO:0000256" key="6">
    <source>
        <dbReference type="SAM" id="MobiDB-lite"/>
    </source>
</evidence>
<evidence type="ECO:0000313" key="9">
    <source>
        <dbReference type="Proteomes" id="UP001165082"/>
    </source>
</evidence>
<dbReference type="Proteomes" id="UP001165082">
    <property type="component" value="Unassembled WGS sequence"/>
</dbReference>
<evidence type="ECO:0000259" key="7">
    <source>
        <dbReference type="PROSITE" id="PS51366"/>
    </source>
</evidence>
<gene>
    <name evidence="8" type="ORF">TrRE_jg11738</name>
</gene>
<dbReference type="Gene3D" id="1.25.40.180">
    <property type="match status" value="2"/>
</dbReference>
<dbReference type="EMBL" id="BRXZ01003237">
    <property type="protein sequence ID" value="GMH50523.1"/>
    <property type="molecule type" value="Genomic_DNA"/>
</dbReference>
<evidence type="ECO:0000256" key="2">
    <source>
        <dbReference type="ARBA" id="ARBA00005497"/>
    </source>
</evidence>
<dbReference type="PANTHER" id="PTHR12626:SF0">
    <property type="entry name" value="PROGRAMMED CELL DEATH PROTEIN 4"/>
    <property type="match status" value="1"/>
</dbReference>
<proteinExistence type="inferred from homology"/>
<dbReference type="AlphaFoldDB" id="A0A9W7DPH0"/>
<feature type="region of interest" description="Disordered" evidence="6">
    <location>
        <begin position="187"/>
        <end position="213"/>
    </location>
</feature>
<dbReference type="GO" id="GO:0045892">
    <property type="term" value="P:negative regulation of DNA-templated transcription"/>
    <property type="evidence" value="ECO:0007669"/>
    <property type="project" value="InterPro"/>
</dbReference>
<comment type="caution">
    <text evidence="8">The sequence shown here is derived from an EMBL/GenBank/DDBJ whole genome shotgun (WGS) entry which is preliminary data.</text>
</comment>
<feature type="domain" description="MI" evidence="7">
    <location>
        <begin position="1"/>
        <end position="38"/>
    </location>
</feature>
<keyword evidence="3" id="KW-0963">Cytoplasm</keyword>
<evidence type="ECO:0000256" key="3">
    <source>
        <dbReference type="ARBA" id="ARBA00022490"/>
    </source>
</evidence>
<dbReference type="SMART" id="SM00544">
    <property type="entry name" value="MA3"/>
    <property type="match status" value="1"/>
</dbReference>
<comment type="subcellular location">
    <subcellularLocation>
        <location evidence="1">Cytoplasm</location>
    </subcellularLocation>
</comment>
<dbReference type="PROSITE" id="PS51366">
    <property type="entry name" value="MI"/>
    <property type="match status" value="2"/>
</dbReference>
<evidence type="ECO:0000256" key="1">
    <source>
        <dbReference type="ARBA" id="ARBA00004496"/>
    </source>
</evidence>
<dbReference type="InterPro" id="IPR003891">
    <property type="entry name" value="Initiation_fac_eIF4g_MI"/>
</dbReference>
<feature type="compositionally biased region" description="Polar residues" evidence="6">
    <location>
        <begin position="204"/>
        <end position="213"/>
    </location>
</feature>
<accession>A0A9W7DPH0</accession>
<feature type="domain" description="MI" evidence="7">
    <location>
        <begin position="76"/>
        <end position="198"/>
    </location>
</feature>
<dbReference type="GO" id="GO:0005737">
    <property type="term" value="C:cytoplasm"/>
    <property type="evidence" value="ECO:0007669"/>
    <property type="project" value="UniProtKB-SubCell"/>
</dbReference>
<dbReference type="Pfam" id="PF02847">
    <property type="entry name" value="MA3"/>
    <property type="match status" value="1"/>
</dbReference>
<comment type="similarity">
    <text evidence="2">Belongs to the PDCD4 family.</text>
</comment>